<sequence>MLREQTHFPERAAGPLLSHAVSVPDSCCAKKKKNSSPSTTVLLHLFIPQEQQAVSVSVIPEYWPARPSTILLYSYALEHTRDTVSKRHSGRLKPLSALTQHRQGSDTTAPACTLTPLPTDPLTFLDAVLIFNSFAIIRVNIHRQGKQNPHVFCPPWSQSFGPFFASIHPSLRFALGGLLLRPQAPFSWPLSSSHTPANARDSHARPQPSSLPFSTRHLSTIHTSVISCRSLIKLYSFAPLQ</sequence>
<name>A0AAN6WFV7_9PEZI</name>
<protein>
    <submittedName>
        <fullName evidence="2">Uncharacterized protein</fullName>
    </submittedName>
</protein>
<dbReference type="AlphaFoldDB" id="A0AAN6WFV7"/>
<evidence type="ECO:0000313" key="2">
    <source>
        <dbReference type="EMBL" id="KAK4181125.1"/>
    </source>
</evidence>
<evidence type="ECO:0000256" key="1">
    <source>
        <dbReference type="SAM" id="MobiDB-lite"/>
    </source>
</evidence>
<organism evidence="2 3">
    <name type="scientific">Triangularia setosa</name>
    <dbReference type="NCBI Taxonomy" id="2587417"/>
    <lineage>
        <taxon>Eukaryota</taxon>
        <taxon>Fungi</taxon>
        <taxon>Dikarya</taxon>
        <taxon>Ascomycota</taxon>
        <taxon>Pezizomycotina</taxon>
        <taxon>Sordariomycetes</taxon>
        <taxon>Sordariomycetidae</taxon>
        <taxon>Sordariales</taxon>
        <taxon>Podosporaceae</taxon>
        <taxon>Triangularia</taxon>
    </lineage>
</organism>
<dbReference type="Proteomes" id="UP001302321">
    <property type="component" value="Unassembled WGS sequence"/>
</dbReference>
<dbReference type="EMBL" id="MU866090">
    <property type="protein sequence ID" value="KAK4181125.1"/>
    <property type="molecule type" value="Genomic_DNA"/>
</dbReference>
<gene>
    <name evidence="2" type="ORF">QBC36DRAFT_129370</name>
</gene>
<accession>A0AAN6WFV7</accession>
<proteinExistence type="predicted"/>
<comment type="caution">
    <text evidence="2">The sequence shown here is derived from an EMBL/GenBank/DDBJ whole genome shotgun (WGS) entry which is preliminary data.</text>
</comment>
<reference evidence="2" key="1">
    <citation type="journal article" date="2023" name="Mol. Phylogenet. Evol.">
        <title>Genome-scale phylogeny and comparative genomics of the fungal order Sordariales.</title>
        <authorList>
            <person name="Hensen N."/>
            <person name="Bonometti L."/>
            <person name="Westerberg I."/>
            <person name="Brannstrom I.O."/>
            <person name="Guillou S."/>
            <person name="Cros-Aarteil S."/>
            <person name="Calhoun S."/>
            <person name="Haridas S."/>
            <person name="Kuo A."/>
            <person name="Mondo S."/>
            <person name="Pangilinan J."/>
            <person name="Riley R."/>
            <person name="LaButti K."/>
            <person name="Andreopoulos B."/>
            <person name="Lipzen A."/>
            <person name="Chen C."/>
            <person name="Yan M."/>
            <person name="Daum C."/>
            <person name="Ng V."/>
            <person name="Clum A."/>
            <person name="Steindorff A."/>
            <person name="Ohm R.A."/>
            <person name="Martin F."/>
            <person name="Silar P."/>
            <person name="Natvig D.O."/>
            <person name="Lalanne C."/>
            <person name="Gautier V."/>
            <person name="Ament-Velasquez S.L."/>
            <person name="Kruys A."/>
            <person name="Hutchinson M.I."/>
            <person name="Powell A.J."/>
            <person name="Barry K."/>
            <person name="Miller A.N."/>
            <person name="Grigoriev I.V."/>
            <person name="Debuchy R."/>
            <person name="Gladieux P."/>
            <person name="Hiltunen Thoren M."/>
            <person name="Johannesson H."/>
        </authorList>
    </citation>
    <scope>NUCLEOTIDE SEQUENCE</scope>
    <source>
        <strain evidence="2">CBS 892.96</strain>
    </source>
</reference>
<feature type="region of interest" description="Disordered" evidence="1">
    <location>
        <begin position="191"/>
        <end position="211"/>
    </location>
</feature>
<keyword evidence="3" id="KW-1185">Reference proteome</keyword>
<reference evidence="2" key="2">
    <citation type="submission" date="2023-05" db="EMBL/GenBank/DDBJ databases">
        <authorList>
            <consortium name="Lawrence Berkeley National Laboratory"/>
            <person name="Steindorff A."/>
            <person name="Hensen N."/>
            <person name="Bonometti L."/>
            <person name="Westerberg I."/>
            <person name="Brannstrom I.O."/>
            <person name="Guillou S."/>
            <person name="Cros-Aarteil S."/>
            <person name="Calhoun S."/>
            <person name="Haridas S."/>
            <person name="Kuo A."/>
            <person name="Mondo S."/>
            <person name="Pangilinan J."/>
            <person name="Riley R."/>
            <person name="Labutti K."/>
            <person name="Andreopoulos B."/>
            <person name="Lipzen A."/>
            <person name="Chen C."/>
            <person name="Yanf M."/>
            <person name="Daum C."/>
            <person name="Ng V."/>
            <person name="Clum A."/>
            <person name="Ohm R."/>
            <person name="Martin F."/>
            <person name="Silar P."/>
            <person name="Natvig D."/>
            <person name="Lalanne C."/>
            <person name="Gautier V."/>
            <person name="Ament-Velasquez S.L."/>
            <person name="Kruys A."/>
            <person name="Hutchinson M.I."/>
            <person name="Powell A.J."/>
            <person name="Barry K."/>
            <person name="Miller A.N."/>
            <person name="Grigoriev I.V."/>
            <person name="Debuchy R."/>
            <person name="Gladieux P."/>
            <person name="Thoren M.H."/>
            <person name="Johannesson H."/>
        </authorList>
    </citation>
    <scope>NUCLEOTIDE SEQUENCE</scope>
    <source>
        <strain evidence="2">CBS 892.96</strain>
    </source>
</reference>
<evidence type="ECO:0000313" key="3">
    <source>
        <dbReference type="Proteomes" id="UP001302321"/>
    </source>
</evidence>